<name>A0A7S3EW02_9EUKA</name>
<accession>A0A7S3EW02</accession>
<proteinExistence type="predicted"/>
<organism evidence="1">
    <name type="scientific">Haptolina ericina</name>
    <dbReference type="NCBI Taxonomy" id="156174"/>
    <lineage>
        <taxon>Eukaryota</taxon>
        <taxon>Haptista</taxon>
        <taxon>Haptophyta</taxon>
        <taxon>Prymnesiophyceae</taxon>
        <taxon>Prymnesiales</taxon>
        <taxon>Prymnesiaceae</taxon>
        <taxon>Haptolina</taxon>
    </lineage>
</organism>
<protein>
    <submittedName>
        <fullName evidence="1">Uncharacterized protein</fullName>
    </submittedName>
</protein>
<gene>
    <name evidence="1" type="ORF">HERI1096_LOCUS12289</name>
</gene>
<evidence type="ECO:0000313" key="1">
    <source>
        <dbReference type="EMBL" id="CAE0111629.1"/>
    </source>
</evidence>
<sequence>MIRSQTSDALLALESQVNIVFEGWPHVRTALLPDDSLPSFKGMMDNASSQLRQLTGRSCRHTTRDMMGIWHRQMLNFARAEEMRVASQQEHHLVIRMRFDLRLEVLPQLWRHNLSDTIIFAHATEKTDPKWKTSSGHSWSGLHWADWLYIGTVSAMRRFVGIAHRPLLVASGAQARCYGLCPEEQNVQQLTAQNIRLVPLAYLTPTARGSATPQTNKPDWLRLLRLPCNVKYSGLRHPFRAANRLGGDPCAVSRATGQHGAAAAANCAAAKRNASLL</sequence>
<reference evidence="1" key="1">
    <citation type="submission" date="2021-01" db="EMBL/GenBank/DDBJ databases">
        <authorList>
            <person name="Corre E."/>
            <person name="Pelletier E."/>
            <person name="Niang G."/>
            <person name="Scheremetjew M."/>
            <person name="Finn R."/>
            <person name="Kale V."/>
            <person name="Holt S."/>
            <person name="Cochrane G."/>
            <person name="Meng A."/>
            <person name="Brown T."/>
            <person name="Cohen L."/>
        </authorList>
    </citation>
    <scope>NUCLEOTIDE SEQUENCE</scope>
    <source>
        <strain evidence="1">CCMP281</strain>
    </source>
</reference>
<dbReference type="AlphaFoldDB" id="A0A7S3EW02"/>
<dbReference type="EMBL" id="HBHX01022041">
    <property type="protein sequence ID" value="CAE0111629.1"/>
    <property type="molecule type" value="Transcribed_RNA"/>
</dbReference>